<dbReference type="GO" id="GO:0003887">
    <property type="term" value="F:DNA-directed DNA polymerase activity"/>
    <property type="evidence" value="ECO:0007669"/>
    <property type="project" value="TreeGrafter"/>
</dbReference>
<dbReference type="STRING" id="69771.A0A1V6NZG3"/>
<comment type="caution">
    <text evidence="3">The sequence shown here is derived from an EMBL/GenBank/DDBJ whole genome shotgun (WGS) entry which is preliminary data.</text>
</comment>
<dbReference type="Proteomes" id="UP000191522">
    <property type="component" value="Unassembled WGS sequence"/>
</dbReference>
<dbReference type="InterPro" id="IPR036420">
    <property type="entry name" value="BRCT_dom_sf"/>
</dbReference>
<dbReference type="Gene3D" id="3.40.50.10190">
    <property type="entry name" value="BRCT domain"/>
    <property type="match status" value="1"/>
</dbReference>
<proteinExistence type="predicted"/>
<reference evidence="4" key="1">
    <citation type="journal article" date="2017" name="Nat. Microbiol.">
        <title>Global analysis of biosynthetic gene clusters reveals vast potential of secondary metabolite production in Penicillium species.</title>
        <authorList>
            <person name="Nielsen J.C."/>
            <person name="Grijseels S."/>
            <person name="Prigent S."/>
            <person name="Ji B."/>
            <person name="Dainat J."/>
            <person name="Nielsen K.F."/>
            <person name="Frisvad J.C."/>
            <person name="Workman M."/>
            <person name="Nielsen J."/>
        </authorList>
    </citation>
    <scope>NUCLEOTIDE SEQUENCE [LARGE SCALE GENOMIC DNA]</scope>
    <source>
        <strain evidence="4">IBT 11843</strain>
    </source>
</reference>
<dbReference type="AlphaFoldDB" id="A0A1V6NZG3"/>
<feature type="compositionally biased region" description="Polar residues" evidence="1">
    <location>
        <begin position="191"/>
        <end position="216"/>
    </location>
</feature>
<sequence>MSSLTPCGLMAIVHLECRRYGPPHFRQEIYSAHRGLTRQATLSRITSNPKFQVFTNNQLVTHKSCILIINPNDNHNNSIPTFNNHVMAAISQTSKTKTPQPRFNHPLQPHLAASPSHSPRLIINLLLSPATTIKMPPPETNPPSPQNHKIFDAWNSSSTGHQRAEIGSSNATIWRDIRSSKLDLQFRNTANETNQPAPFDGSTTSHVTPPSETLPSQPEWKWVSEAEAKRINLGVQDIRSYMGINKRKAPDANANANANGKEKEVQMEKKAKVDEPESEKSDIFAGITVYINGSTLPTISDHKLKYLLVEHGGRVSISMARKTVTHVIVGKPGTRPKGAGGGLAAGKLQREIERGGWKGVRVVGVDWVLESIKAGKRLSESKFAVLDIAPKGQRSVVGMFSR</sequence>
<dbReference type="InterPro" id="IPR001357">
    <property type="entry name" value="BRCT_dom"/>
</dbReference>
<dbReference type="Pfam" id="PF00533">
    <property type="entry name" value="BRCT"/>
    <property type="match status" value="1"/>
</dbReference>
<name>A0A1V6NZG3_PENDC</name>
<dbReference type="PROSITE" id="PS50172">
    <property type="entry name" value="BRCT"/>
    <property type="match status" value="1"/>
</dbReference>
<feature type="region of interest" description="Disordered" evidence="1">
    <location>
        <begin position="191"/>
        <end position="218"/>
    </location>
</feature>
<dbReference type="GO" id="GO:0070987">
    <property type="term" value="P:error-free translesion synthesis"/>
    <property type="evidence" value="ECO:0007669"/>
    <property type="project" value="TreeGrafter"/>
</dbReference>
<dbReference type="GO" id="GO:0005634">
    <property type="term" value="C:nucleus"/>
    <property type="evidence" value="ECO:0007669"/>
    <property type="project" value="TreeGrafter"/>
</dbReference>
<dbReference type="GO" id="GO:0017125">
    <property type="term" value="F:deoxycytidyl transferase activity"/>
    <property type="evidence" value="ECO:0007669"/>
    <property type="project" value="TreeGrafter"/>
</dbReference>
<feature type="domain" description="BRCT" evidence="2">
    <location>
        <begin position="279"/>
        <end position="385"/>
    </location>
</feature>
<feature type="region of interest" description="Disordered" evidence="1">
    <location>
        <begin position="250"/>
        <end position="277"/>
    </location>
</feature>
<accession>A0A1V6NZG3</accession>
<dbReference type="SMART" id="SM00292">
    <property type="entry name" value="BRCT"/>
    <property type="match status" value="1"/>
</dbReference>
<evidence type="ECO:0000313" key="4">
    <source>
        <dbReference type="Proteomes" id="UP000191522"/>
    </source>
</evidence>
<protein>
    <recommendedName>
        <fullName evidence="2">BRCT domain-containing protein</fullName>
    </recommendedName>
</protein>
<evidence type="ECO:0000259" key="2">
    <source>
        <dbReference type="PROSITE" id="PS50172"/>
    </source>
</evidence>
<evidence type="ECO:0000313" key="3">
    <source>
        <dbReference type="EMBL" id="OQD70115.1"/>
    </source>
</evidence>
<dbReference type="EMBL" id="MDYL01000026">
    <property type="protein sequence ID" value="OQD70115.1"/>
    <property type="molecule type" value="Genomic_DNA"/>
</dbReference>
<gene>
    <name evidence="3" type="ORF">PENDEC_c026G02034</name>
</gene>
<feature type="compositionally biased region" description="Basic and acidic residues" evidence="1">
    <location>
        <begin position="260"/>
        <end position="277"/>
    </location>
</feature>
<dbReference type="OrthoDB" id="427711at2759"/>
<organism evidence="3 4">
    <name type="scientific">Penicillium decumbens</name>
    <dbReference type="NCBI Taxonomy" id="69771"/>
    <lineage>
        <taxon>Eukaryota</taxon>
        <taxon>Fungi</taxon>
        <taxon>Dikarya</taxon>
        <taxon>Ascomycota</taxon>
        <taxon>Pezizomycotina</taxon>
        <taxon>Eurotiomycetes</taxon>
        <taxon>Eurotiomycetidae</taxon>
        <taxon>Eurotiales</taxon>
        <taxon>Aspergillaceae</taxon>
        <taxon>Penicillium</taxon>
    </lineage>
</organism>
<dbReference type="OMA" id="VSDHRLK"/>
<keyword evidence="4" id="KW-1185">Reference proteome</keyword>
<dbReference type="SUPFAM" id="SSF52113">
    <property type="entry name" value="BRCT domain"/>
    <property type="match status" value="1"/>
</dbReference>
<dbReference type="PANTHER" id="PTHR45990">
    <property type="entry name" value="DNA REPAIR PROTEIN REV1"/>
    <property type="match status" value="1"/>
</dbReference>
<dbReference type="PANTHER" id="PTHR45990:SF1">
    <property type="entry name" value="DNA REPAIR PROTEIN REV1"/>
    <property type="match status" value="1"/>
</dbReference>
<evidence type="ECO:0000256" key="1">
    <source>
        <dbReference type="SAM" id="MobiDB-lite"/>
    </source>
</evidence>
<dbReference type="GO" id="GO:0042276">
    <property type="term" value="P:error-prone translesion synthesis"/>
    <property type="evidence" value="ECO:0007669"/>
    <property type="project" value="TreeGrafter"/>
</dbReference>